<dbReference type="InterPro" id="IPR050188">
    <property type="entry name" value="RluA_PseudoU_synthase"/>
</dbReference>
<keyword evidence="2 5" id="KW-0694">RNA-binding</keyword>
<dbReference type="InterPro" id="IPR006225">
    <property type="entry name" value="PsdUridine_synth_RluC/D"/>
</dbReference>
<dbReference type="NCBIfam" id="TIGR00005">
    <property type="entry name" value="rluA_subfam"/>
    <property type="match status" value="1"/>
</dbReference>
<proteinExistence type="inferred from homology"/>
<comment type="function">
    <text evidence="6">Responsible for synthesis of pseudouridine from uracil.</text>
</comment>
<evidence type="ECO:0000256" key="4">
    <source>
        <dbReference type="PIRSR" id="PIRSR606225-1"/>
    </source>
</evidence>
<dbReference type="AlphaFoldDB" id="A0A6B9ZP54"/>
<evidence type="ECO:0000313" key="9">
    <source>
        <dbReference type="Proteomes" id="UP000476411"/>
    </source>
</evidence>
<feature type="active site" evidence="4">
    <location>
        <position position="166"/>
    </location>
</feature>
<dbReference type="CDD" id="cd02869">
    <property type="entry name" value="PseudoU_synth_RluA_like"/>
    <property type="match status" value="1"/>
</dbReference>
<evidence type="ECO:0000259" key="7">
    <source>
        <dbReference type="SMART" id="SM00363"/>
    </source>
</evidence>
<keyword evidence="9" id="KW-1185">Reference proteome</keyword>
<dbReference type="Pfam" id="PF00849">
    <property type="entry name" value="PseudoU_synth_2"/>
    <property type="match status" value="1"/>
</dbReference>
<evidence type="ECO:0000256" key="5">
    <source>
        <dbReference type="PROSITE-ProRule" id="PRU00182"/>
    </source>
</evidence>
<dbReference type="SUPFAM" id="SSF55174">
    <property type="entry name" value="Alpha-L RNA-binding motif"/>
    <property type="match status" value="1"/>
</dbReference>
<comment type="similarity">
    <text evidence="1 6">Belongs to the pseudouridine synthase RluA family.</text>
</comment>
<dbReference type="KEGG" id="chih:GWR21_24970"/>
<organism evidence="8 9">
    <name type="scientific">Chitinophaga agri</name>
    <dbReference type="NCBI Taxonomy" id="2703787"/>
    <lineage>
        <taxon>Bacteria</taxon>
        <taxon>Pseudomonadati</taxon>
        <taxon>Bacteroidota</taxon>
        <taxon>Chitinophagia</taxon>
        <taxon>Chitinophagales</taxon>
        <taxon>Chitinophagaceae</taxon>
        <taxon>Chitinophaga</taxon>
    </lineage>
</organism>
<dbReference type="EMBL" id="CP048113">
    <property type="protein sequence ID" value="QHS64092.1"/>
    <property type="molecule type" value="Genomic_DNA"/>
</dbReference>
<sequence length="358" mass="41209">MLMAEELIEIDDELENGEGSEELYERVNIIADKGQEPLRVDKFLMNRVEGATRNKIQQACDNGMVTVNDKPVKSNYKVKAHDHIVVFSNKNPENTAVLPEEMPLDIVFEDDDIMIINKLPGMVVHPGCGNYTGTLVNGLAWYLGDRNAEPVPIPEIPRFGLVHRIDKNTSGLLVIAKTDKAMNDLAKQFFDHTVQRRYLALVWGDFEEDEGTIEAHVGRHQRFRKIMDAYPDGEYGKEAITHYKVLERFNYVTLIECRLETGRTHQIRVHMQHIGHSLFNDDTYGGNRILKGTVFAKYKQFVENCFEIMPRHALHAKTLGFIHPRTRQPIHFESPLPDDFKAVLEKWKRYVSARPLEE</sequence>
<evidence type="ECO:0000256" key="2">
    <source>
        <dbReference type="ARBA" id="ARBA00022884"/>
    </source>
</evidence>
<dbReference type="PROSITE" id="PS01129">
    <property type="entry name" value="PSI_RLU"/>
    <property type="match status" value="1"/>
</dbReference>
<dbReference type="InterPro" id="IPR006145">
    <property type="entry name" value="PsdUridine_synth_RsuA/RluA"/>
</dbReference>
<dbReference type="InterPro" id="IPR036986">
    <property type="entry name" value="S4_RNA-bd_sf"/>
</dbReference>
<evidence type="ECO:0000313" key="8">
    <source>
        <dbReference type="EMBL" id="QHS64092.1"/>
    </source>
</evidence>
<dbReference type="PROSITE" id="PS50889">
    <property type="entry name" value="S4"/>
    <property type="match status" value="1"/>
</dbReference>
<dbReference type="FunFam" id="3.30.2350.10:FF:000006">
    <property type="entry name" value="Pseudouridine synthase"/>
    <property type="match status" value="1"/>
</dbReference>
<feature type="domain" description="RNA-binding S4" evidence="7">
    <location>
        <begin position="38"/>
        <end position="103"/>
    </location>
</feature>
<dbReference type="PANTHER" id="PTHR21600">
    <property type="entry name" value="MITOCHONDRIAL RNA PSEUDOURIDINE SYNTHASE"/>
    <property type="match status" value="1"/>
</dbReference>
<keyword evidence="3 6" id="KW-0413">Isomerase</keyword>
<dbReference type="SMART" id="SM00363">
    <property type="entry name" value="S4"/>
    <property type="match status" value="1"/>
</dbReference>
<comment type="catalytic activity">
    <reaction evidence="6">
        <text>a uridine in RNA = a pseudouridine in RNA</text>
        <dbReference type="Rhea" id="RHEA:48348"/>
        <dbReference type="Rhea" id="RHEA-COMP:12068"/>
        <dbReference type="Rhea" id="RHEA-COMP:12069"/>
        <dbReference type="ChEBI" id="CHEBI:65314"/>
        <dbReference type="ChEBI" id="CHEBI:65315"/>
    </reaction>
</comment>
<evidence type="ECO:0000256" key="3">
    <source>
        <dbReference type="ARBA" id="ARBA00023235"/>
    </source>
</evidence>
<gene>
    <name evidence="8" type="ORF">GWR21_24970</name>
</gene>
<evidence type="ECO:0000256" key="1">
    <source>
        <dbReference type="ARBA" id="ARBA00010876"/>
    </source>
</evidence>
<dbReference type="Gene3D" id="3.30.2350.10">
    <property type="entry name" value="Pseudouridine synthase"/>
    <property type="match status" value="1"/>
</dbReference>
<dbReference type="CDD" id="cd00165">
    <property type="entry name" value="S4"/>
    <property type="match status" value="1"/>
</dbReference>
<reference evidence="8 9" key="1">
    <citation type="submission" date="2020-01" db="EMBL/GenBank/DDBJ databases">
        <title>Complete genome sequence of Chitinophaga sp. H33E-04 isolated from quinoa roots.</title>
        <authorList>
            <person name="Weon H.-Y."/>
            <person name="Lee S.A."/>
        </authorList>
    </citation>
    <scope>NUCLEOTIDE SEQUENCE [LARGE SCALE GENOMIC DNA]</scope>
    <source>
        <strain evidence="8 9">H33E-04</strain>
    </source>
</reference>
<name>A0A6B9ZP54_9BACT</name>
<dbReference type="Proteomes" id="UP000476411">
    <property type="component" value="Chromosome"/>
</dbReference>
<dbReference type="Gene3D" id="3.10.290.10">
    <property type="entry name" value="RNA-binding S4 domain"/>
    <property type="match status" value="1"/>
</dbReference>
<dbReference type="InterPro" id="IPR020103">
    <property type="entry name" value="PsdUridine_synth_cat_dom_sf"/>
</dbReference>
<dbReference type="GO" id="GO:0120159">
    <property type="term" value="F:rRNA pseudouridine synthase activity"/>
    <property type="evidence" value="ECO:0007669"/>
    <property type="project" value="UniProtKB-ARBA"/>
</dbReference>
<protein>
    <recommendedName>
        <fullName evidence="6">Pseudouridine synthase</fullName>
        <ecNumber evidence="6">5.4.99.-</ecNumber>
    </recommendedName>
</protein>
<accession>A0A6B9ZP54</accession>
<dbReference type="PANTHER" id="PTHR21600:SF44">
    <property type="entry name" value="RIBOSOMAL LARGE SUBUNIT PSEUDOURIDINE SYNTHASE D"/>
    <property type="match status" value="1"/>
</dbReference>
<dbReference type="InterPro" id="IPR002942">
    <property type="entry name" value="S4_RNA-bd"/>
</dbReference>
<dbReference type="InterPro" id="IPR006224">
    <property type="entry name" value="PsdUridine_synth_RluA-like_CS"/>
</dbReference>
<dbReference type="Pfam" id="PF01479">
    <property type="entry name" value="S4"/>
    <property type="match status" value="1"/>
</dbReference>
<evidence type="ECO:0000256" key="6">
    <source>
        <dbReference type="RuleBase" id="RU362028"/>
    </source>
</evidence>
<dbReference type="SUPFAM" id="SSF55120">
    <property type="entry name" value="Pseudouridine synthase"/>
    <property type="match status" value="1"/>
</dbReference>
<dbReference type="GO" id="GO:0003723">
    <property type="term" value="F:RNA binding"/>
    <property type="evidence" value="ECO:0007669"/>
    <property type="project" value="UniProtKB-KW"/>
</dbReference>
<dbReference type="GO" id="GO:0000455">
    <property type="term" value="P:enzyme-directed rRNA pseudouridine synthesis"/>
    <property type="evidence" value="ECO:0007669"/>
    <property type="project" value="TreeGrafter"/>
</dbReference>
<dbReference type="EC" id="5.4.99.-" evidence="6"/>